<protein>
    <submittedName>
        <fullName evidence="5">Pilus assembly protein</fullName>
    </submittedName>
</protein>
<dbReference type="Pfam" id="PF16190">
    <property type="entry name" value="E1_FCCH"/>
    <property type="match status" value="1"/>
</dbReference>
<dbReference type="Pfam" id="PF13400">
    <property type="entry name" value="Tad"/>
    <property type="match status" value="1"/>
</dbReference>
<feature type="region of interest" description="Disordered" evidence="1">
    <location>
        <begin position="441"/>
        <end position="469"/>
    </location>
</feature>
<organism evidence="5 6">
    <name type="scientific">Brevundimonas vesicularis</name>
    <name type="common">Pseudomonas vesicularis</name>
    <dbReference type="NCBI Taxonomy" id="41276"/>
    <lineage>
        <taxon>Bacteria</taxon>
        <taxon>Pseudomonadati</taxon>
        <taxon>Pseudomonadota</taxon>
        <taxon>Alphaproteobacteria</taxon>
        <taxon>Caulobacterales</taxon>
        <taxon>Caulobacteraceae</taxon>
        <taxon>Brevundimonas</taxon>
    </lineage>
</organism>
<feature type="transmembrane region" description="Helical" evidence="2">
    <location>
        <begin position="32"/>
        <end position="51"/>
    </location>
</feature>
<name>A0A1Z3U863_BREVE</name>
<sequence>MGMVKVSNRIGRALRALRTFTSRLSSDRGGNVVMIFALVMPALIMLTLGGIDINRVTTAKARVQDALDAAALAAARSSYTDPNDLKTVALVALRANLRNASVEPFADDAIKIELTKDQIVIADIQVQVKTLIANVFLPPYGKILDDTLPVSVHSEVNRSSKDIEVSLVLDITGSMGSNNRIGDLKNAANQLIKLVVQPASKQTPYYSRMAIVPYSIGVNLGSRADAARGVSMGSTSITGAAWAAAAAKSISGITRASPGVVTANGHGLSTDDYVWISGVSGMTQINNRAYKVVRIDANKVSLQYQSGANWYALNTSSGYSSYSSGGQIRKCMRSDCFVTISSTNHGLSKGDTLQIADVRGMTALNTTNDEGLYEVLEKASNDAFVIPVGGATFADYSGGGSVQCGNDGCATRVFRDAQYNRLTAFDITSCVSERTGSQAYTDASPSTSAVGRNYAAPQRSTPVRSAGNPCPAATIQPLTSNIDTLTGLVNGLTVTGSTSGQIGLAWGWYTVSNQFNALWSSNPAAAYAPTKVLKAVILMTDGEFNTPYCGGVIARDAGSGSGNLFDKIACDATNGDPFDQAAKLCTGMKAKGVIVYTVGFSITPGSDAANILSTCATDKDKAFLPQSGADLSNDFQAIGRDITRLRISR</sequence>
<feature type="compositionally biased region" description="Polar residues" evidence="1">
    <location>
        <begin position="441"/>
        <end position="450"/>
    </location>
</feature>
<evidence type="ECO:0000259" key="4">
    <source>
        <dbReference type="Pfam" id="PF16190"/>
    </source>
</evidence>
<dbReference type="Gene3D" id="3.40.50.410">
    <property type="entry name" value="von Willebrand factor, type A domain"/>
    <property type="match status" value="1"/>
</dbReference>
<reference evidence="6" key="1">
    <citation type="submission" date="2017-06" db="EMBL/GenBank/DDBJ databases">
        <title>FDA dAtabase for Regulatory Grade micrObial Sequences (FDA-ARGOS): Supporting development and validation of Infectious Disease Dx tests.</title>
        <authorList>
            <person name="Minogue T."/>
            <person name="Wolcott M."/>
            <person name="Wasieloski L."/>
            <person name="Aguilar W."/>
            <person name="Moore D."/>
            <person name="Tallon L."/>
            <person name="Sadzewicz L."/>
            <person name="Sengamalay N."/>
            <person name="Ott S."/>
            <person name="Godinez A."/>
            <person name="Nagaraj S."/>
            <person name="Nadendla S."/>
            <person name="Geyer C."/>
            <person name="Sichtig H."/>
        </authorList>
    </citation>
    <scope>NUCLEOTIDE SEQUENCE [LARGE SCALE GENOMIC DNA]</scope>
    <source>
        <strain evidence="6">FDAARGOS_289</strain>
    </source>
</reference>
<dbReference type="EMBL" id="CP022048">
    <property type="protein sequence ID" value="ASE39453.1"/>
    <property type="molecule type" value="Genomic_DNA"/>
</dbReference>
<evidence type="ECO:0000313" key="5">
    <source>
        <dbReference type="EMBL" id="ASE39453.1"/>
    </source>
</evidence>
<dbReference type="KEGG" id="bvc:CEP68_07995"/>
<proteinExistence type="predicted"/>
<feature type="domain" description="Putative Flp pilus-assembly TadG-like N-terminal" evidence="3">
    <location>
        <begin position="30"/>
        <end position="76"/>
    </location>
</feature>
<dbReference type="InterPro" id="IPR036465">
    <property type="entry name" value="vWFA_dom_sf"/>
</dbReference>
<evidence type="ECO:0000313" key="6">
    <source>
        <dbReference type="Proteomes" id="UP000197050"/>
    </source>
</evidence>
<gene>
    <name evidence="5" type="ORF">CEP68_07995</name>
</gene>
<keyword evidence="2" id="KW-0472">Membrane</keyword>
<feature type="domain" description="Ubiquitin-activating enzyme E1 FCCH" evidence="4">
    <location>
        <begin position="258"/>
        <end position="329"/>
    </location>
</feature>
<dbReference type="InterPro" id="IPR042302">
    <property type="entry name" value="E1_FCCH_sf"/>
</dbReference>
<accession>A0A1Z3U863</accession>
<evidence type="ECO:0000256" key="1">
    <source>
        <dbReference type="SAM" id="MobiDB-lite"/>
    </source>
</evidence>
<dbReference type="Gene3D" id="2.40.30.180">
    <property type="entry name" value="Ubiquitin-activating enzyme E1, FCCH domain"/>
    <property type="match status" value="2"/>
</dbReference>
<keyword evidence="2" id="KW-1133">Transmembrane helix</keyword>
<dbReference type="Proteomes" id="UP000197050">
    <property type="component" value="Chromosome"/>
</dbReference>
<keyword evidence="2" id="KW-0812">Transmembrane</keyword>
<dbReference type="AlphaFoldDB" id="A0A1Z3U863"/>
<dbReference type="SUPFAM" id="SSF53300">
    <property type="entry name" value="vWA-like"/>
    <property type="match status" value="1"/>
</dbReference>
<dbReference type="InterPro" id="IPR032418">
    <property type="entry name" value="E1_FCCH"/>
</dbReference>
<dbReference type="InterPro" id="IPR028087">
    <property type="entry name" value="Tad_N"/>
</dbReference>
<evidence type="ECO:0000256" key="2">
    <source>
        <dbReference type="SAM" id="Phobius"/>
    </source>
</evidence>
<evidence type="ECO:0000259" key="3">
    <source>
        <dbReference type="Pfam" id="PF13400"/>
    </source>
</evidence>